<dbReference type="PANTHER" id="PTHR13504">
    <property type="entry name" value="FIDO DOMAIN-CONTAINING PROTEIN DDB_G0283145"/>
    <property type="match status" value="1"/>
</dbReference>
<name>A0A933P0K6_9HYPH</name>
<dbReference type="InterPro" id="IPR013436">
    <property type="entry name" value="Mobile_mystery_prot_B"/>
</dbReference>
<reference evidence="3" key="1">
    <citation type="submission" date="2020-07" db="EMBL/GenBank/DDBJ databases">
        <title>Huge and variable diversity of episymbiotic CPR bacteria and DPANN archaea in groundwater ecosystems.</title>
        <authorList>
            <person name="He C.Y."/>
            <person name="Keren R."/>
            <person name="Whittaker M."/>
            <person name="Farag I.F."/>
            <person name="Doudna J."/>
            <person name="Cate J.H.D."/>
            <person name="Banfield J.F."/>
        </authorList>
    </citation>
    <scope>NUCLEOTIDE SEQUENCE</scope>
    <source>
        <strain evidence="3">NC_groundwater_1586_Pr3_B-0.1um_66_15</strain>
    </source>
</reference>
<dbReference type="InterPro" id="IPR040198">
    <property type="entry name" value="Fido_containing"/>
</dbReference>
<dbReference type="Pfam" id="PF02661">
    <property type="entry name" value="Fic"/>
    <property type="match status" value="1"/>
</dbReference>
<feature type="active site" evidence="1">
    <location>
        <position position="131"/>
    </location>
</feature>
<dbReference type="Gene3D" id="1.10.3290.10">
    <property type="entry name" value="Fido-like domain"/>
    <property type="match status" value="1"/>
</dbReference>
<dbReference type="Proteomes" id="UP000782610">
    <property type="component" value="Unassembled WGS sequence"/>
</dbReference>
<proteinExistence type="predicted"/>
<dbReference type="PANTHER" id="PTHR13504:SF39">
    <property type="entry name" value="CELL FILAMENTATION PROTEIN"/>
    <property type="match status" value="1"/>
</dbReference>
<dbReference type="EMBL" id="JACRAF010000064">
    <property type="protein sequence ID" value="MBI4923888.1"/>
    <property type="molecule type" value="Genomic_DNA"/>
</dbReference>
<evidence type="ECO:0000313" key="4">
    <source>
        <dbReference type="Proteomes" id="UP000782610"/>
    </source>
</evidence>
<dbReference type="InterPro" id="IPR003812">
    <property type="entry name" value="Fido"/>
</dbReference>
<protein>
    <submittedName>
        <fullName evidence="3">Mobile mystery protein B</fullName>
    </submittedName>
</protein>
<dbReference type="AlphaFoldDB" id="A0A933P0K6"/>
<accession>A0A933P0K6</accession>
<feature type="domain" description="Fido" evidence="2">
    <location>
        <begin position="57"/>
        <end position="195"/>
    </location>
</feature>
<sequence length="195" mass="21943">MPVKLTVVEGATPLDPDTLAGLKPTYLSNQAELDAAEEANILRALNWAGRERGRDLLRLDYVLQLHRRMFGDVWTWAGTWRRRQTNIGVAPATIPERTQALLSDARYWLANTTYDPDELAVRLHHQMVFIHPFANGNGRHTRLLADLLVASLNRPVFSWGGRSLSAPGELRRSYIDALQRADHGDIVPLLAFARS</sequence>
<dbReference type="InterPro" id="IPR036597">
    <property type="entry name" value="Fido-like_dom_sf"/>
</dbReference>
<dbReference type="SUPFAM" id="SSF140931">
    <property type="entry name" value="Fic-like"/>
    <property type="match status" value="1"/>
</dbReference>
<comment type="caution">
    <text evidence="3">The sequence shown here is derived from an EMBL/GenBank/DDBJ whole genome shotgun (WGS) entry which is preliminary data.</text>
</comment>
<organism evidence="3 4">
    <name type="scientific">Devosia nanyangense</name>
    <dbReference type="NCBI Taxonomy" id="1228055"/>
    <lineage>
        <taxon>Bacteria</taxon>
        <taxon>Pseudomonadati</taxon>
        <taxon>Pseudomonadota</taxon>
        <taxon>Alphaproteobacteria</taxon>
        <taxon>Hyphomicrobiales</taxon>
        <taxon>Devosiaceae</taxon>
        <taxon>Devosia</taxon>
    </lineage>
</organism>
<gene>
    <name evidence="3" type="ORF">HY834_19315</name>
</gene>
<evidence type="ECO:0000259" key="2">
    <source>
        <dbReference type="PROSITE" id="PS51459"/>
    </source>
</evidence>
<evidence type="ECO:0000256" key="1">
    <source>
        <dbReference type="PIRSR" id="PIRSR640198-1"/>
    </source>
</evidence>
<dbReference type="PROSITE" id="PS51459">
    <property type="entry name" value="FIDO"/>
    <property type="match status" value="1"/>
</dbReference>
<evidence type="ECO:0000313" key="3">
    <source>
        <dbReference type="EMBL" id="MBI4923888.1"/>
    </source>
</evidence>
<dbReference type="NCBIfam" id="TIGR02613">
    <property type="entry name" value="mob_myst_B"/>
    <property type="match status" value="1"/>
</dbReference>